<dbReference type="RefSeq" id="WP_155621316.1">
    <property type="nucleotide sequence ID" value="NZ_CP086393.1"/>
</dbReference>
<organism evidence="7 8">
    <name type="scientific">Paenibacillus macerans</name>
    <name type="common">Bacillus macerans</name>
    <dbReference type="NCBI Taxonomy" id="44252"/>
    <lineage>
        <taxon>Bacteria</taxon>
        <taxon>Bacillati</taxon>
        <taxon>Bacillota</taxon>
        <taxon>Bacilli</taxon>
        <taxon>Bacillales</taxon>
        <taxon>Paenibacillaceae</taxon>
        <taxon>Paenibacillus</taxon>
    </lineage>
</organism>
<proteinExistence type="predicted"/>
<dbReference type="GO" id="GO:0030983">
    <property type="term" value="F:mismatched DNA binding"/>
    <property type="evidence" value="ECO:0007669"/>
    <property type="project" value="InterPro"/>
</dbReference>
<gene>
    <name evidence="7" type="ORF">GNQ08_27320</name>
</gene>
<feature type="compositionally biased region" description="Polar residues" evidence="5">
    <location>
        <begin position="565"/>
        <end position="574"/>
    </location>
</feature>
<keyword evidence="3" id="KW-0238">DNA-binding</keyword>
<dbReference type="GO" id="GO:0005524">
    <property type="term" value="F:ATP binding"/>
    <property type="evidence" value="ECO:0007669"/>
    <property type="project" value="UniProtKB-KW"/>
</dbReference>
<dbReference type="GO" id="GO:0016887">
    <property type="term" value="F:ATP hydrolysis activity"/>
    <property type="evidence" value="ECO:0007669"/>
    <property type="project" value="InterPro"/>
</dbReference>
<feature type="coiled-coil region" evidence="4">
    <location>
        <begin position="143"/>
        <end position="170"/>
    </location>
</feature>
<evidence type="ECO:0000259" key="6">
    <source>
        <dbReference type="PROSITE" id="PS00486"/>
    </source>
</evidence>
<feature type="compositionally biased region" description="Low complexity" evidence="5">
    <location>
        <begin position="609"/>
        <end position="635"/>
    </location>
</feature>
<reference evidence="7 8" key="1">
    <citation type="submission" date="2019-11" db="EMBL/GenBank/DDBJ databases">
        <title>Draft genome sequences of five Paenibacillus species of dairy origin.</title>
        <authorList>
            <person name="Olajide A.M."/>
            <person name="Chen S."/>
            <person name="Lapointe G."/>
        </authorList>
    </citation>
    <scope>NUCLEOTIDE SEQUENCE [LARGE SCALE GENOMIC DNA]</scope>
    <source>
        <strain evidence="7 8">3CT49</strain>
    </source>
</reference>
<dbReference type="PIRSF" id="PIRSF005814">
    <property type="entry name" value="MutS_YshD"/>
    <property type="match status" value="1"/>
</dbReference>
<feature type="domain" description="DNA mismatch repair proteins mutS family" evidence="6">
    <location>
        <begin position="403"/>
        <end position="419"/>
    </location>
</feature>
<dbReference type="GO" id="GO:0140664">
    <property type="term" value="F:ATP-dependent DNA damage sensor activity"/>
    <property type="evidence" value="ECO:0007669"/>
    <property type="project" value="InterPro"/>
</dbReference>
<dbReference type="InterPro" id="IPR005747">
    <property type="entry name" value="MutS2"/>
</dbReference>
<dbReference type="Proteomes" id="UP000442469">
    <property type="component" value="Unassembled WGS sequence"/>
</dbReference>
<dbReference type="GO" id="GO:0006298">
    <property type="term" value="P:mismatch repair"/>
    <property type="evidence" value="ECO:0007669"/>
    <property type="project" value="InterPro"/>
</dbReference>
<dbReference type="InterPro" id="IPR045076">
    <property type="entry name" value="MutS"/>
</dbReference>
<dbReference type="SMART" id="SM00534">
    <property type="entry name" value="MUTSac"/>
    <property type="match status" value="1"/>
</dbReference>
<dbReference type="NCBIfam" id="TIGR01069">
    <property type="entry name" value="mutS2"/>
    <property type="match status" value="1"/>
</dbReference>
<evidence type="ECO:0000256" key="1">
    <source>
        <dbReference type="ARBA" id="ARBA00022741"/>
    </source>
</evidence>
<dbReference type="EMBL" id="WNZZ01000035">
    <property type="protein sequence ID" value="MUG26077.1"/>
    <property type="molecule type" value="Genomic_DNA"/>
</dbReference>
<dbReference type="PANTHER" id="PTHR48466:SF2">
    <property type="entry name" value="OS10G0509000 PROTEIN"/>
    <property type="match status" value="1"/>
</dbReference>
<dbReference type="SUPFAM" id="SSF52540">
    <property type="entry name" value="P-loop containing nucleoside triphosphate hydrolases"/>
    <property type="match status" value="1"/>
</dbReference>
<feature type="compositionally biased region" description="Polar residues" evidence="5">
    <location>
        <begin position="537"/>
        <end position="555"/>
    </location>
</feature>
<keyword evidence="1" id="KW-0547">Nucleotide-binding</keyword>
<name>A0A6N8F0Q9_PAEMA</name>
<dbReference type="Gene3D" id="3.40.50.300">
    <property type="entry name" value="P-loop containing nucleotide triphosphate hydrolases"/>
    <property type="match status" value="1"/>
</dbReference>
<protein>
    <submittedName>
        <fullName evidence="7">DNA mismatch repair protein MutS</fullName>
    </submittedName>
</protein>
<sequence>MEKFSLHMLEYESIKQELMSYAVSYEGRNRIAELTPLEEKRLIERAIAETAEALALYGKGASVPLPSLDGIELVASLLGTGYLFTEQDLTAVQTFLHSCGQLKKYMASKGELAWQIGVYAHDLRDLPALQQEILRCIRHGVITNEASRELEKVRKRIAVVKERIQKKLQSVMARHAAILQENIVSVRGGRYVIPVRKDYYKQVNGRMLDQSTSGQTVFIEPQEVSALQSELELLQGEEAREEAKVLGYLAELVEREAEAIYRNIEITGTYDFIFAKAKYAAAIGGRAVEICEDGYTVIREAKHPKLLQAMVPLDVEIGRSYRTLIITGPNTGGKTVVLKTFGLLALMVQSGLLVPVAPGSRFAVYRGIMAVIGDGQNLEQSLSTFSAQISALVTMLREAGPSTLLLIDELAAGTDPGEGIALSIAILEEFARKGATVLVTTHFNELKTFASRAQGFQNARMEFDAETLRPLYRLTIGQAGRSYALEIASRLGIAPGIVERSQHIVSRQAAEGTGGSVLWDDILPEPVPPPGRGLAQSPEQELAQSPEQGLAQSPEQELAHGMEQGSATWSMQTPTPEPAQELALDLAQRPVRPVSPPEPPQPLRADAVEAAAPRGAAAGAEPGPAAAGQASAGPATVRPALTGPASPRYASPGHAASEPGPEQAGPDKSGLQGQPELASSDPGQPAKKKPQAFEVGDAVMVTSIGKIGIVSAPQDNRGIVEVLVQKQRIKVNHKRLKPYIKKEELYPDDYDFDIVFDTKENRKKRKLMGKGHVEGLEIVRRPGEN</sequence>
<dbReference type="SUPFAM" id="SSF48334">
    <property type="entry name" value="DNA repair protein MutS, domain III"/>
    <property type="match status" value="1"/>
</dbReference>
<evidence type="ECO:0000256" key="3">
    <source>
        <dbReference type="ARBA" id="ARBA00023125"/>
    </source>
</evidence>
<feature type="region of interest" description="Disordered" evidence="5">
    <location>
        <begin position="516"/>
        <end position="576"/>
    </location>
</feature>
<keyword evidence="4" id="KW-0175">Coiled coil</keyword>
<evidence type="ECO:0000256" key="5">
    <source>
        <dbReference type="SAM" id="MobiDB-lite"/>
    </source>
</evidence>
<dbReference type="AlphaFoldDB" id="A0A6N8F0Q9"/>
<dbReference type="InterPro" id="IPR000432">
    <property type="entry name" value="DNA_mismatch_repair_MutS_C"/>
</dbReference>
<feature type="region of interest" description="Disordered" evidence="5">
    <location>
        <begin position="609"/>
        <end position="692"/>
    </location>
</feature>
<keyword evidence="2" id="KW-0067">ATP-binding</keyword>
<accession>A0A6N8F0Q9</accession>
<dbReference type="InterPro" id="IPR036187">
    <property type="entry name" value="DNA_mismatch_repair_MutS_sf"/>
</dbReference>
<dbReference type="PROSITE" id="PS00486">
    <property type="entry name" value="DNA_MISMATCH_REPAIR_2"/>
    <property type="match status" value="1"/>
</dbReference>
<dbReference type="PANTHER" id="PTHR48466">
    <property type="entry name" value="OS10G0509000 PROTEIN-RELATED"/>
    <property type="match status" value="1"/>
</dbReference>
<evidence type="ECO:0000313" key="8">
    <source>
        <dbReference type="Proteomes" id="UP000442469"/>
    </source>
</evidence>
<dbReference type="GO" id="GO:0004519">
    <property type="term" value="F:endonuclease activity"/>
    <property type="evidence" value="ECO:0007669"/>
    <property type="project" value="InterPro"/>
</dbReference>
<evidence type="ECO:0000256" key="2">
    <source>
        <dbReference type="ARBA" id="ARBA00022840"/>
    </source>
</evidence>
<evidence type="ECO:0000256" key="4">
    <source>
        <dbReference type="SAM" id="Coils"/>
    </source>
</evidence>
<comment type="caution">
    <text evidence="7">The sequence shown here is derived from an EMBL/GenBank/DDBJ whole genome shotgun (WGS) entry which is preliminary data.</text>
</comment>
<evidence type="ECO:0000313" key="7">
    <source>
        <dbReference type="EMBL" id="MUG26077.1"/>
    </source>
</evidence>
<dbReference type="Pfam" id="PF00488">
    <property type="entry name" value="MutS_V"/>
    <property type="match status" value="1"/>
</dbReference>
<dbReference type="SMART" id="SM00533">
    <property type="entry name" value="MUTSd"/>
    <property type="match status" value="1"/>
</dbReference>
<dbReference type="GO" id="GO:0045910">
    <property type="term" value="P:negative regulation of DNA recombination"/>
    <property type="evidence" value="ECO:0007669"/>
    <property type="project" value="InterPro"/>
</dbReference>
<dbReference type="InterPro" id="IPR007696">
    <property type="entry name" value="DNA_mismatch_repair_MutS_core"/>
</dbReference>
<dbReference type="InterPro" id="IPR027417">
    <property type="entry name" value="P-loop_NTPase"/>
</dbReference>